<dbReference type="GO" id="GO:0005737">
    <property type="term" value="C:cytoplasm"/>
    <property type="evidence" value="ECO:0007669"/>
    <property type="project" value="UniProtKB-SubCell"/>
</dbReference>
<dbReference type="PROSITE" id="PS52037">
    <property type="entry name" value="ZF_RG_C"/>
    <property type="match status" value="1"/>
</dbReference>
<dbReference type="InterPro" id="IPR027417">
    <property type="entry name" value="P-loop_NTPase"/>
</dbReference>
<evidence type="ECO:0000256" key="3">
    <source>
        <dbReference type="ARBA" id="ARBA00022490"/>
    </source>
</evidence>
<dbReference type="CDD" id="cd00186">
    <property type="entry name" value="TOP1Ac"/>
    <property type="match status" value="1"/>
</dbReference>
<evidence type="ECO:0000256" key="4">
    <source>
        <dbReference type="ARBA" id="ARBA00022723"/>
    </source>
</evidence>
<keyword evidence="22" id="KW-1185">Reference proteome</keyword>
<dbReference type="SMART" id="SM00493">
    <property type="entry name" value="TOPRIM"/>
    <property type="match status" value="1"/>
</dbReference>
<evidence type="ECO:0000256" key="1">
    <source>
        <dbReference type="ARBA" id="ARBA00004496"/>
    </source>
</evidence>
<comment type="cofactor">
    <cofactor evidence="14">
        <name>Zn(2+)</name>
        <dbReference type="ChEBI" id="CHEBI:29105"/>
    </cofactor>
    <text evidence="14">Binds 1 or 2 zinc ions per subunit.</text>
</comment>
<feature type="active site" description="O-(5'-phospho-DNA)-tyrosine intermediate" evidence="14">
    <location>
        <position position="948"/>
    </location>
</feature>
<keyword evidence="8 14" id="KW-0067">ATP-binding</keyword>
<protein>
    <recommendedName>
        <fullName evidence="14 15">Reverse gyrase</fullName>
        <ecNumber evidence="14">5.6.2.-</ecNumber>
    </recommendedName>
</protein>
<evidence type="ECO:0000256" key="2">
    <source>
        <dbReference type="ARBA" id="ARBA00011245"/>
    </source>
</evidence>
<dbReference type="OrthoDB" id="30963at2157"/>
<comment type="domain">
    <text evidence="14">Introduction of positive supercoils requires the cooperation of both domains. The helicase-like domain probably does not directly unwind DNA, but more likely acts by driving ATP-dependent conformational changes within the whole enzyme. A beta hairpin in the 'latch' region of the N-terminal domain plays a regulatory role in the enzyme, repressing topoisomerase activity in the absence of ATP and preventing the enzyme from acting as an ATP-independent relaxing enzyme; it also helps to coordinate nucleotide hydrolysis by the ATPase domain with the supercoiling activity of the topoisomerase domain.</text>
</comment>
<dbReference type="GO" id="GO:0006265">
    <property type="term" value="P:DNA topological change"/>
    <property type="evidence" value="ECO:0007669"/>
    <property type="project" value="UniProtKB-UniRule"/>
</dbReference>
<gene>
    <name evidence="14" type="primary">rgy</name>
    <name evidence="21" type="ORF">EYM_01365</name>
</gene>
<dbReference type="Pfam" id="PF01751">
    <property type="entry name" value="Toprim"/>
    <property type="match status" value="1"/>
</dbReference>
<dbReference type="InterPro" id="IPR003602">
    <property type="entry name" value="Topo_IA_DNA-bd_dom"/>
</dbReference>
<evidence type="ECO:0000256" key="15">
    <source>
        <dbReference type="RuleBase" id="RU004026"/>
    </source>
</evidence>
<dbReference type="GO" id="GO:0016887">
    <property type="term" value="F:ATP hydrolysis activity"/>
    <property type="evidence" value="ECO:0007669"/>
    <property type="project" value="RHEA"/>
</dbReference>
<evidence type="ECO:0000256" key="8">
    <source>
        <dbReference type="ARBA" id="ARBA00022840"/>
    </source>
</evidence>
<evidence type="ECO:0000259" key="20">
    <source>
        <dbReference type="PROSITE" id="PS52039"/>
    </source>
</evidence>
<dbReference type="InterPro" id="IPR013497">
    <property type="entry name" value="Topo_IA_cen"/>
</dbReference>
<feature type="domain" description="Toprim" evidence="17">
    <location>
        <begin position="609"/>
        <end position="774"/>
    </location>
</feature>
<dbReference type="EMBL" id="CP006867">
    <property type="protein sequence ID" value="ALU11468.1"/>
    <property type="molecule type" value="Genomic_DNA"/>
</dbReference>
<dbReference type="SUPFAM" id="SSF52540">
    <property type="entry name" value="P-loop containing nucleoside triphosphate hydrolases"/>
    <property type="match status" value="2"/>
</dbReference>
<keyword evidence="7 14" id="KW-0862">Zinc</keyword>
<dbReference type="Pfam" id="PF00270">
    <property type="entry name" value="DEAD"/>
    <property type="match status" value="1"/>
</dbReference>
<dbReference type="Gene3D" id="3.40.50.300">
    <property type="entry name" value="P-loop containing nucleotide triphosphate hydrolases"/>
    <property type="match status" value="3"/>
</dbReference>
<dbReference type="EC" id="5.6.2.-" evidence="14"/>
<comment type="subcellular location">
    <subcellularLocation>
        <location evidence="1 14">Cytoplasm</location>
    </subcellularLocation>
</comment>
<evidence type="ECO:0000313" key="21">
    <source>
        <dbReference type="EMBL" id="ALU11468.1"/>
    </source>
</evidence>
<name>A0A0U3FZE9_9CREN</name>
<dbReference type="GO" id="GO:0006260">
    <property type="term" value="P:DNA replication"/>
    <property type="evidence" value="ECO:0007669"/>
    <property type="project" value="UniProtKB-UniRule"/>
</dbReference>
<keyword evidence="14" id="KW-0378">Hydrolase</keyword>
<reference evidence="21 22" key="1">
    <citation type="submission" date="2013-11" db="EMBL/GenBank/DDBJ databases">
        <title>Comparative genomics of Ignicoccus.</title>
        <authorList>
            <person name="Podar M."/>
        </authorList>
    </citation>
    <scope>NUCLEOTIDE SEQUENCE [LARGE SCALE GENOMIC DNA]</scope>
    <source>
        <strain evidence="21 22">DSM 13165</strain>
    </source>
</reference>
<dbReference type="InterPro" id="IPR006171">
    <property type="entry name" value="TOPRIM_dom"/>
</dbReference>
<evidence type="ECO:0000256" key="13">
    <source>
        <dbReference type="ARBA" id="ARBA00049360"/>
    </source>
</evidence>
<comment type="function">
    <text evidence="15">Modifies the topological state of DNA by introducing positive supercoils in an ATP-dependent process, increasing the linking number in steps of +1. Binds to single-stranded DNA, transiently cleaves and then rejoins the ends, introducing a positive supercoil in the process. The scissile phosphodiester is attacked by the catalytic tyrosine of the enzyme, resulting in the formation of a DNA-(5'-phosphotyrosyl)-enzyme intermediate. Involved in rewinding DNA strands in regions of the chromosome that have opened up to allow replication, transcription, DNA repair and/or for DNA protection.</text>
</comment>
<dbReference type="PROSITE" id="PS52039">
    <property type="entry name" value="TOPO_IA_2"/>
    <property type="match status" value="1"/>
</dbReference>
<keyword evidence="5 14" id="KW-0547">Nucleotide-binding</keyword>
<sequence>MKAIYRDGCPVCGGAISSDRLAKGLPCERCLPEEVPRDRLKEMNLGGPLGQYFKIEKEVEEAERVFHEVTKSVFWSAQRAWLIRALRGESFSIVAPTGMGKSTFGALVSVLFAKKFGKSYVILPTTPLVEMMYKKAKPFADILGVEVVKIHSKMSKGERKEALEKFEKGEFGVLITTSRFMINKLDELTKFKFSLIFVDDVDSVLKSNKNVDRILQLLGLNEEDLKELWNIVNKEKRIMRYLLNTNDPEKRLSFLEELEEIEERVKELRMKVNGILIFSSATGKVRTNRIAMVRKLLNFEPGGTSEGVRNVIDSYTREGFVKVVKALGKGGLVFVPADKGLSFAEEVARKLKENGVSAEVVSSERVNVIEAFERGEVSVLVGVATHYGVLTRGIDLPHVIRYAVFVGVPRLKFKLKMDEPVPRAIVNVLRIAVEVGFEEYAKIYKELAKRYRSLTQQAVEMLKERLMNGIVETDLEKLFMKGFEIIRNLASKPEFVERVRRSGFYEIVEEGGELYLLVPDSATYLQASGRTSRLYAGGVTKGLSVVIVDSEHLFNGLKKRLRWVIENWYPFEQLDLGELLKEIDEDRRKVLKVLRGELSTNEIRNLLKTSLLIVESPNKARTITNFFGRPSIRTVKGVRVYEIGLGNRILYVTASGGHTNDLVSDSDPLCIMEGGNCLYYGIEENGTQHLTSIKRCMVCGTQFSEEINRCVRCGSKYLKNSKEVIEGLRLLAEEVDEVLIGTDPDTEGEKIGWDVANLVNPFAKKVLRVEFHEVTKRALLEAIDNPRPFNFNLVGSQMLRRAEDRLIGFTLSPKLWFDLWPRYTNTPVACKISRNLSAGRVQTPVLGWVIKRYEEYKRSRKKFYIVSYGEGWRETFPEDSFGLKPTRKDVERSTVVVKYIERWEETVPPRPPFTTDSLLEEANEVLRLSADQTMKLAQDLFEMGFITYHRTDSVRVSDVGIALAKEWIAQNFGEELFVPRRWGQGGAHEAIRPTRPIDADELKLMIEEGTITTAKPLTNKHLQLYDLIFRRFMASQMREAKVRKLKLEISLEELEAIITKDLVEEIVEAGWTLVYPRIKVEVPPPEGSYSVKEVIVRSWNTVPLYSQADLIRLMKERGLGRPSTYAKIVSTLMERKYVIESPKQRKLIPTKKGMSVYFYLTENYSDLVSEERTRKLEELMDAISEGKASYDKVVRSVIEEVKWIPIKGSPLSNSL</sequence>
<dbReference type="SMART" id="SM00490">
    <property type="entry name" value="HELICc"/>
    <property type="match status" value="1"/>
</dbReference>
<dbReference type="Proteomes" id="UP000060778">
    <property type="component" value="Chromosome"/>
</dbReference>
<feature type="domain" description="RG N-terminal-type" evidence="19">
    <location>
        <begin position="1"/>
        <end position="41"/>
    </location>
</feature>
<evidence type="ECO:0000256" key="9">
    <source>
        <dbReference type="ARBA" id="ARBA00023029"/>
    </source>
</evidence>
<dbReference type="InterPro" id="IPR013824">
    <property type="entry name" value="Topo_IA_cen_sub1"/>
</dbReference>
<dbReference type="PROSITE" id="PS50880">
    <property type="entry name" value="TOPRIM"/>
    <property type="match status" value="1"/>
</dbReference>
<comment type="similarity">
    <text evidence="12 14">In the N-terminal section; belongs to the DEAD box helicase family. DDVD subfamily.</text>
</comment>
<dbReference type="Pfam" id="PF01131">
    <property type="entry name" value="Topoisom_bac"/>
    <property type="match status" value="1"/>
</dbReference>
<dbReference type="GO" id="GO:0008094">
    <property type="term" value="F:ATP-dependent activity, acting on DNA"/>
    <property type="evidence" value="ECO:0007669"/>
    <property type="project" value="UniProtKB-UniRule"/>
</dbReference>
<evidence type="ECO:0000313" key="22">
    <source>
        <dbReference type="Proteomes" id="UP000060778"/>
    </source>
</evidence>
<dbReference type="RefSeq" id="WP_075049321.1">
    <property type="nucleotide sequence ID" value="NZ_CP006867.1"/>
</dbReference>
<keyword evidence="10 14" id="KW-0238">DNA-binding</keyword>
<dbReference type="InterPro" id="IPR040569">
    <property type="entry name" value="Znf_Rg"/>
</dbReference>
<evidence type="ECO:0000256" key="14">
    <source>
        <dbReference type="HAMAP-Rule" id="MF_01125"/>
    </source>
</evidence>
<evidence type="ECO:0000256" key="5">
    <source>
        <dbReference type="ARBA" id="ARBA00022741"/>
    </source>
</evidence>
<dbReference type="Pfam" id="PF17915">
    <property type="entry name" value="zf_Rg"/>
    <property type="match status" value="1"/>
</dbReference>
<dbReference type="CDD" id="cd18798">
    <property type="entry name" value="SF2_C_reverse_gyrase"/>
    <property type="match status" value="1"/>
</dbReference>
<dbReference type="PRINTS" id="PR00417">
    <property type="entry name" value="PRTPISMRASEI"/>
</dbReference>
<evidence type="ECO:0000256" key="7">
    <source>
        <dbReference type="ARBA" id="ARBA00022833"/>
    </source>
</evidence>
<evidence type="ECO:0000259" key="17">
    <source>
        <dbReference type="PROSITE" id="PS50880"/>
    </source>
</evidence>
<dbReference type="KEGG" id="iis:EYM_01365"/>
<dbReference type="InterPro" id="IPR013826">
    <property type="entry name" value="Topo_IA_cen_sub3"/>
</dbReference>
<dbReference type="InterPro" id="IPR023405">
    <property type="entry name" value="Topo_IA_core_domain"/>
</dbReference>
<dbReference type="Gene3D" id="2.60.510.20">
    <property type="match status" value="1"/>
</dbReference>
<evidence type="ECO:0000256" key="16">
    <source>
        <dbReference type="SAM" id="Coils"/>
    </source>
</evidence>
<dbReference type="Gene3D" id="3.40.50.140">
    <property type="match status" value="1"/>
</dbReference>
<keyword evidence="9 14" id="KW-0799">Topoisomerase</keyword>
<evidence type="ECO:0000259" key="19">
    <source>
        <dbReference type="PROSITE" id="PS52036"/>
    </source>
</evidence>
<dbReference type="PANTHER" id="PTHR43505:SF1">
    <property type="entry name" value="REVERSE GYRASE"/>
    <property type="match status" value="1"/>
</dbReference>
<keyword evidence="6 14" id="KW-0863">Zinc-finger</keyword>
<dbReference type="InterPro" id="IPR001650">
    <property type="entry name" value="Helicase_C-like"/>
</dbReference>
<dbReference type="InterPro" id="IPR005736">
    <property type="entry name" value="Reverse_gyrase"/>
</dbReference>
<organism evidence="21 22">
    <name type="scientific">Ignicoccus islandicus DSM 13165</name>
    <dbReference type="NCBI Taxonomy" id="940295"/>
    <lineage>
        <taxon>Archaea</taxon>
        <taxon>Thermoproteota</taxon>
        <taxon>Thermoprotei</taxon>
        <taxon>Desulfurococcales</taxon>
        <taxon>Desulfurococcaceae</taxon>
        <taxon>Ignicoccus</taxon>
    </lineage>
</organism>
<dbReference type="Gene3D" id="1.10.460.10">
    <property type="entry name" value="Topoisomerase I, domain 2"/>
    <property type="match status" value="1"/>
</dbReference>
<evidence type="ECO:0000259" key="18">
    <source>
        <dbReference type="PROSITE" id="PS51192"/>
    </source>
</evidence>
<dbReference type="PROSITE" id="PS51192">
    <property type="entry name" value="HELICASE_ATP_BIND_1"/>
    <property type="match status" value="1"/>
</dbReference>
<keyword evidence="3 14" id="KW-0963">Cytoplasm</keyword>
<dbReference type="SMART" id="SM00436">
    <property type="entry name" value="TOP1Bc"/>
    <property type="match status" value="1"/>
</dbReference>
<dbReference type="SMART" id="SM00437">
    <property type="entry name" value="TOP1Ac"/>
    <property type="match status" value="1"/>
</dbReference>
<keyword evidence="4 14" id="KW-0479">Metal-binding</keyword>
<dbReference type="InterPro" id="IPR003601">
    <property type="entry name" value="Topo_IA_2"/>
</dbReference>
<comment type="catalytic activity">
    <reaction evidence="13 14 15">
        <text>ATP + H2O = ADP + phosphate + H(+)</text>
        <dbReference type="Rhea" id="RHEA:13065"/>
        <dbReference type="ChEBI" id="CHEBI:15377"/>
        <dbReference type="ChEBI" id="CHEBI:15378"/>
        <dbReference type="ChEBI" id="CHEBI:30616"/>
        <dbReference type="ChEBI" id="CHEBI:43474"/>
        <dbReference type="ChEBI" id="CHEBI:456216"/>
    </reaction>
</comment>
<feature type="binding site" evidence="14">
    <location>
        <position position="78"/>
    </location>
    <ligand>
        <name>ATP</name>
        <dbReference type="ChEBI" id="CHEBI:30616"/>
    </ligand>
</feature>
<evidence type="ECO:0000256" key="10">
    <source>
        <dbReference type="ARBA" id="ARBA00023125"/>
    </source>
</evidence>
<evidence type="ECO:0000256" key="12">
    <source>
        <dbReference type="ARBA" id="ARBA00043976"/>
    </source>
</evidence>
<dbReference type="STRING" id="940295.EYM_01365"/>
<dbReference type="SUPFAM" id="SSF56712">
    <property type="entry name" value="Prokaryotic type I DNA topoisomerase"/>
    <property type="match status" value="1"/>
</dbReference>
<dbReference type="InterPro" id="IPR011545">
    <property type="entry name" value="DEAD/DEAH_box_helicase_dom"/>
</dbReference>
<comment type="function">
    <text evidence="14">Modifies the topological state of DNA by introducing positive supercoils in an ATP-dependent process, increasing the linking number in steps of +1. Binds to single-stranded DNA, transiently cleaves and then rejoins the ends, introducing a positive supercoil in the process. The scissile phosphodiester is attacked by the catalytic tyrosine of the enzyme, resulting in the formation of a DNA-(5'-phosphotyrosyl)-enzyme intermediate. Probably involved in rewinding DNA strands in regions of the chromosome that have opened up to allow replication, transcription, DNA repair and/or for DNA protection.</text>
</comment>
<dbReference type="AlphaFoldDB" id="A0A0U3FZE9"/>
<dbReference type="GO" id="GO:0008270">
    <property type="term" value="F:zinc ion binding"/>
    <property type="evidence" value="ECO:0007669"/>
    <property type="project" value="UniProtKB-UniRule"/>
</dbReference>
<dbReference type="NCBIfam" id="TIGR01054">
    <property type="entry name" value="rgy"/>
    <property type="match status" value="1"/>
</dbReference>
<dbReference type="SMART" id="SM00487">
    <property type="entry name" value="DEXDc"/>
    <property type="match status" value="1"/>
</dbReference>
<dbReference type="GO" id="GO:0003677">
    <property type="term" value="F:DNA binding"/>
    <property type="evidence" value="ECO:0007669"/>
    <property type="project" value="UniProtKB-UniRule"/>
</dbReference>
<dbReference type="PROSITE" id="PS52036">
    <property type="entry name" value="ZF_RG_N"/>
    <property type="match status" value="1"/>
</dbReference>
<accession>A0A0U3FZE9</accession>
<dbReference type="Gene3D" id="1.10.290.10">
    <property type="entry name" value="Topoisomerase I, domain 4"/>
    <property type="match status" value="1"/>
</dbReference>
<dbReference type="InterPro" id="IPR014001">
    <property type="entry name" value="Helicase_ATP-bd"/>
</dbReference>
<dbReference type="GeneID" id="30679684"/>
<comment type="miscellaneous">
    <text evidence="14">This enzyme is the only unique feature of hyperthermophilic bacteria/archaea known and seems to be essential for adaptation to life at high temperatures. It may play a role in stabilization of DNA at high temperatures.</text>
</comment>
<comment type="similarity">
    <text evidence="14">In the C-terminal section; belongs to the type IA topoisomerase family.</text>
</comment>
<dbReference type="HAMAP" id="MF_01125">
    <property type="entry name" value="Reverse_gyrase"/>
    <property type="match status" value="1"/>
</dbReference>
<feature type="domain" description="Helicase ATP-binding" evidence="18">
    <location>
        <begin position="82"/>
        <end position="301"/>
    </location>
</feature>
<dbReference type="PATRIC" id="fig|940295.4.peg.263"/>
<dbReference type="CDD" id="cd17924">
    <property type="entry name" value="DDXDc_reverse_gyrase"/>
    <property type="match status" value="1"/>
</dbReference>
<dbReference type="PANTHER" id="PTHR43505">
    <property type="entry name" value="REVERSE GYRASE"/>
    <property type="match status" value="1"/>
</dbReference>
<feature type="region of interest" description="Topoisomerase I" evidence="14">
    <location>
        <begin position="605"/>
        <end position="1215"/>
    </location>
</feature>
<feature type="coiled-coil region" evidence="16">
    <location>
        <begin position="437"/>
        <end position="464"/>
    </location>
</feature>
<evidence type="ECO:0000256" key="11">
    <source>
        <dbReference type="ARBA" id="ARBA00023235"/>
    </source>
</evidence>
<evidence type="ECO:0000256" key="6">
    <source>
        <dbReference type="ARBA" id="ARBA00022771"/>
    </source>
</evidence>
<feature type="domain" description="Topo IA-type catalytic" evidence="20">
    <location>
        <begin position="790"/>
        <end position="1205"/>
    </location>
</feature>
<keyword evidence="16" id="KW-0175">Coiled coil</keyword>
<dbReference type="GO" id="GO:0005524">
    <property type="term" value="F:ATP binding"/>
    <property type="evidence" value="ECO:0007669"/>
    <property type="project" value="UniProtKB-UniRule"/>
</dbReference>
<comment type="subunit">
    <text evidence="2 14">Monomer.</text>
</comment>
<proteinExistence type="inferred from homology"/>
<dbReference type="GO" id="GO:0160097">
    <property type="term" value="F:reverse gyrase activity"/>
    <property type="evidence" value="ECO:0007669"/>
    <property type="project" value="UniProtKB-UniRule"/>
</dbReference>
<keyword evidence="11 14" id="KW-0413">Isomerase</keyword>